<dbReference type="OMA" id="MVVIFRG"/>
<dbReference type="SUPFAM" id="SSF49854">
    <property type="entry name" value="Spermadhesin, CUB domain"/>
    <property type="match status" value="1"/>
</dbReference>
<name>A0A3P6STW1_LITSI</name>
<proteinExistence type="predicted"/>
<evidence type="ECO:0000313" key="5">
    <source>
        <dbReference type="Proteomes" id="UP000277928"/>
    </source>
</evidence>
<evidence type="ECO:0000313" key="4">
    <source>
        <dbReference type="EMBL" id="VDK78636.1"/>
    </source>
</evidence>
<evidence type="ECO:0000256" key="2">
    <source>
        <dbReference type="PROSITE-ProRule" id="PRU00059"/>
    </source>
</evidence>
<dbReference type="STRING" id="42156.A0A3P6STW1"/>
<dbReference type="InterPro" id="IPR000859">
    <property type="entry name" value="CUB_dom"/>
</dbReference>
<dbReference type="PANTHER" id="PTHR46908:SF8">
    <property type="entry name" value="C-TYPE LECTIN DOMAIN-CONTAINING PROTEIN"/>
    <property type="match status" value="1"/>
</dbReference>
<dbReference type="InterPro" id="IPR052129">
    <property type="entry name" value="Spermadhesin-Link_domain"/>
</dbReference>
<dbReference type="EMBL" id="UYRX01000253">
    <property type="protein sequence ID" value="VDK78636.1"/>
    <property type="molecule type" value="Genomic_DNA"/>
</dbReference>
<keyword evidence="5" id="KW-1185">Reference proteome</keyword>
<evidence type="ECO:0000256" key="1">
    <source>
        <dbReference type="ARBA" id="ARBA00023157"/>
    </source>
</evidence>
<dbReference type="PANTHER" id="PTHR46908">
    <property type="entry name" value="CUBILIN-LIKE PROTEIN"/>
    <property type="match status" value="1"/>
</dbReference>
<accession>A0A3P6STW1</accession>
<dbReference type="InterPro" id="IPR000884">
    <property type="entry name" value="TSP1_rpt"/>
</dbReference>
<dbReference type="Gene3D" id="2.60.120.290">
    <property type="entry name" value="Spermadhesin, CUB domain"/>
    <property type="match status" value="1"/>
</dbReference>
<keyword evidence="1" id="KW-1015">Disulfide bond</keyword>
<dbReference type="Proteomes" id="UP000277928">
    <property type="component" value="Unassembled WGS sequence"/>
</dbReference>
<feature type="domain" description="CUB" evidence="3">
    <location>
        <begin position="1"/>
        <end position="103"/>
    </location>
</feature>
<sequence>MISSPNYPNSFDVGDQCIWWLTAPPGGTVNFQFIEQFQLQCEDTCDKSYVEVKSGADFRITGYRFCCSGAPRHVFQSVTNEMVVIFRGFGDAGNGFKAKVWTNVDDETAKTIAATKMAGILERGMESTVPTVGATTLITSSTTTVTAFPHTKKLRKESTVVTTSALTTVALTTTITTTTASTMPPMGTTGSVTEDYRQYRTLPSVPAKIDNSVCECAEWTEWTGSCTQECGGCGKRLRTRQCSSSTQCRTEDKRACAFSVCPHGTNFLINNGEFHMLWKGCCVGLFRSGDRCAAVDDGENPFLKFLATLFHVPDRQKDENLPSSKER</sequence>
<dbReference type="SMART" id="SM00209">
    <property type="entry name" value="TSP1"/>
    <property type="match status" value="1"/>
</dbReference>
<dbReference type="SMART" id="SM00042">
    <property type="entry name" value="CUB"/>
    <property type="match status" value="1"/>
</dbReference>
<gene>
    <name evidence="4" type="ORF">NLS_LOCUS4151</name>
</gene>
<dbReference type="PROSITE" id="PS50092">
    <property type="entry name" value="TSP1"/>
    <property type="match status" value="1"/>
</dbReference>
<protein>
    <recommendedName>
        <fullName evidence="3">CUB domain-containing protein</fullName>
    </recommendedName>
</protein>
<dbReference type="CDD" id="cd00041">
    <property type="entry name" value="CUB"/>
    <property type="match status" value="1"/>
</dbReference>
<evidence type="ECO:0000259" key="3">
    <source>
        <dbReference type="PROSITE" id="PS01180"/>
    </source>
</evidence>
<organism evidence="4 5">
    <name type="scientific">Litomosoides sigmodontis</name>
    <name type="common">Filarial nematode worm</name>
    <dbReference type="NCBI Taxonomy" id="42156"/>
    <lineage>
        <taxon>Eukaryota</taxon>
        <taxon>Metazoa</taxon>
        <taxon>Ecdysozoa</taxon>
        <taxon>Nematoda</taxon>
        <taxon>Chromadorea</taxon>
        <taxon>Rhabditida</taxon>
        <taxon>Spirurina</taxon>
        <taxon>Spiruromorpha</taxon>
        <taxon>Filarioidea</taxon>
        <taxon>Onchocercidae</taxon>
        <taxon>Litomosoides</taxon>
    </lineage>
</organism>
<dbReference type="InterPro" id="IPR035914">
    <property type="entry name" value="Sperma_CUB_dom_sf"/>
</dbReference>
<comment type="caution">
    <text evidence="2">Lacks conserved residue(s) required for the propagation of feature annotation.</text>
</comment>
<dbReference type="AlphaFoldDB" id="A0A3P6STW1"/>
<dbReference type="PROSITE" id="PS01180">
    <property type="entry name" value="CUB"/>
    <property type="match status" value="1"/>
</dbReference>
<reference evidence="4 5" key="1">
    <citation type="submission" date="2018-08" db="EMBL/GenBank/DDBJ databases">
        <authorList>
            <person name="Laetsch R D."/>
            <person name="Stevens L."/>
            <person name="Kumar S."/>
            <person name="Blaxter L. M."/>
        </authorList>
    </citation>
    <scope>NUCLEOTIDE SEQUENCE [LARGE SCALE GENOMIC DNA]</scope>
</reference>
<dbReference type="Pfam" id="PF00431">
    <property type="entry name" value="CUB"/>
    <property type="match status" value="1"/>
</dbReference>
<dbReference type="OrthoDB" id="9971251at2759"/>